<keyword evidence="7" id="KW-0378">Hydrolase</keyword>
<feature type="transmembrane region" description="Helical" evidence="15">
    <location>
        <begin position="521"/>
        <end position="538"/>
    </location>
</feature>
<dbReference type="GO" id="GO:0046872">
    <property type="term" value="F:metal ion binding"/>
    <property type="evidence" value="ECO:0007669"/>
    <property type="project" value="UniProtKB-KW"/>
</dbReference>
<feature type="domain" description="Endoplasmic reticulum metallopeptidase 1/1-A TM" evidence="18">
    <location>
        <begin position="419"/>
        <end position="623"/>
    </location>
</feature>
<evidence type="ECO:0000259" key="18">
    <source>
        <dbReference type="Pfam" id="PF22249"/>
    </source>
</evidence>
<comment type="subcellular location">
    <subcellularLocation>
        <location evidence="2">Endoplasmic reticulum membrane</location>
        <topology evidence="2">Multi-pass membrane protein</topology>
    </subcellularLocation>
</comment>
<keyword evidence="12 15" id="KW-0472">Membrane</keyword>
<evidence type="ECO:0000256" key="4">
    <source>
        <dbReference type="ARBA" id="ARBA00022670"/>
    </source>
</evidence>
<feature type="transmembrane region" description="Helical" evidence="15">
    <location>
        <begin position="545"/>
        <end position="572"/>
    </location>
</feature>
<accession>A0A9P0JKR1</accession>
<feature type="transmembrane region" description="Helical" evidence="15">
    <location>
        <begin position="416"/>
        <end position="442"/>
    </location>
</feature>
<evidence type="ECO:0000256" key="10">
    <source>
        <dbReference type="ARBA" id="ARBA00022989"/>
    </source>
</evidence>
<comment type="caution">
    <text evidence="19">The sequence shown here is derived from an EMBL/GenBank/DDBJ whole genome shotgun (WGS) entry which is preliminary data.</text>
</comment>
<dbReference type="PANTHER" id="PTHR12147:SF22">
    <property type="entry name" value="ENDOPLASMIC RETICULUM METALLOPEPTIDASE 1"/>
    <property type="match status" value="1"/>
</dbReference>
<feature type="transmembrane region" description="Helical" evidence="15">
    <location>
        <begin position="454"/>
        <end position="476"/>
    </location>
</feature>
<dbReference type="CDD" id="cd03875">
    <property type="entry name" value="M28_Fxna_like"/>
    <property type="match status" value="1"/>
</dbReference>
<dbReference type="AlphaFoldDB" id="A0A9P0JKR1"/>
<comment type="cofactor">
    <cofactor evidence="1">
        <name>Zn(2+)</name>
        <dbReference type="ChEBI" id="CHEBI:29105"/>
    </cofactor>
</comment>
<evidence type="ECO:0000259" key="17">
    <source>
        <dbReference type="Pfam" id="PF22248"/>
    </source>
</evidence>
<evidence type="ECO:0000256" key="1">
    <source>
        <dbReference type="ARBA" id="ARBA00001947"/>
    </source>
</evidence>
<evidence type="ECO:0000256" key="7">
    <source>
        <dbReference type="ARBA" id="ARBA00022801"/>
    </source>
</evidence>
<evidence type="ECO:0000256" key="13">
    <source>
        <dbReference type="ARBA" id="ARBA00023180"/>
    </source>
</evidence>
<comment type="similarity">
    <text evidence="3">Belongs to the peptidase M28 family.</text>
</comment>
<dbReference type="GO" id="GO:0005789">
    <property type="term" value="C:endoplasmic reticulum membrane"/>
    <property type="evidence" value="ECO:0007669"/>
    <property type="project" value="UniProtKB-SubCell"/>
</dbReference>
<dbReference type="InterPro" id="IPR053973">
    <property type="entry name" value="ERMP1-like_C"/>
</dbReference>
<feature type="transmembrane region" description="Helical" evidence="15">
    <location>
        <begin position="584"/>
        <end position="602"/>
    </location>
</feature>
<evidence type="ECO:0000313" key="20">
    <source>
        <dbReference type="Proteomes" id="UP001152888"/>
    </source>
</evidence>
<evidence type="ECO:0000256" key="6">
    <source>
        <dbReference type="ARBA" id="ARBA00022723"/>
    </source>
</evidence>
<gene>
    <name evidence="19" type="ORF">ACAOBT_LOCUS1010</name>
</gene>
<feature type="transmembrane region" description="Helical" evidence="15">
    <location>
        <begin position="497"/>
        <end position="515"/>
    </location>
</feature>
<dbReference type="GO" id="GO:0008235">
    <property type="term" value="F:metalloexopeptidase activity"/>
    <property type="evidence" value="ECO:0007669"/>
    <property type="project" value="InterPro"/>
</dbReference>
<keyword evidence="5 15" id="KW-0812">Transmembrane</keyword>
<reference evidence="19" key="1">
    <citation type="submission" date="2022-03" db="EMBL/GenBank/DDBJ databases">
        <authorList>
            <person name="Sayadi A."/>
        </authorList>
    </citation>
    <scope>NUCLEOTIDE SEQUENCE</scope>
</reference>
<evidence type="ECO:0000256" key="2">
    <source>
        <dbReference type="ARBA" id="ARBA00004477"/>
    </source>
</evidence>
<organism evidence="19 20">
    <name type="scientific">Acanthoscelides obtectus</name>
    <name type="common">Bean weevil</name>
    <name type="synonym">Bruchus obtectus</name>
    <dbReference type="NCBI Taxonomy" id="200917"/>
    <lineage>
        <taxon>Eukaryota</taxon>
        <taxon>Metazoa</taxon>
        <taxon>Ecdysozoa</taxon>
        <taxon>Arthropoda</taxon>
        <taxon>Hexapoda</taxon>
        <taxon>Insecta</taxon>
        <taxon>Pterygota</taxon>
        <taxon>Neoptera</taxon>
        <taxon>Endopterygota</taxon>
        <taxon>Coleoptera</taxon>
        <taxon>Polyphaga</taxon>
        <taxon>Cucujiformia</taxon>
        <taxon>Chrysomeloidea</taxon>
        <taxon>Chrysomelidae</taxon>
        <taxon>Bruchinae</taxon>
        <taxon>Bruchini</taxon>
        <taxon>Acanthoscelides</taxon>
    </lineage>
</organism>
<feature type="domain" description="Endoplasmic reticulum metallopeptidase 1-like C-terminal" evidence="17">
    <location>
        <begin position="644"/>
        <end position="874"/>
    </location>
</feature>
<name>A0A9P0JKR1_ACAOB</name>
<evidence type="ECO:0000256" key="5">
    <source>
        <dbReference type="ARBA" id="ARBA00022692"/>
    </source>
</evidence>
<dbReference type="SUPFAM" id="SSF53187">
    <property type="entry name" value="Zn-dependent exopeptidases"/>
    <property type="match status" value="1"/>
</dbReference>
<feature type="transmembrane region" description="Helical" evidence="15">
    <location>
        <begin position="377"/>
        <end position="404"/>
    </location>
</feature>
<dbReference type="Pfam" id="PF22248">
    <property type="entry name" value="ERMP1_C"/>
    <property type="match status" value="1"/>
</dbReference>
<keyword evidence="20" id="KW-1185">Reference proteome</keyword>
<keyword evidence="4" id="KW-0645">Protease</keyword>
<feature type="domain" description="Peptidase M28" evidence="16">
    <location>
        <begin position="155"/>
        <end position="348"/>
    </location>
</feature>
<evidence type="ECO:0000256" key="12">
    <source>
        <dbReference type="ARBA" id="ARBA00023136"/>
    </source>
</evidence>
<dbReference type="OrthoDB" id="76293at2759"/>
<dbReference type="Pfam" id="PF04389">
    <property type="entry name" value="Peptidase_M28"/>
    <property type="match status" value="1"/>
</dbReference>
<protein>
    <recommendedName>
        <fullName evidence="14">FXNA-like protease</fullName>
    </recommendedName>
</protein>
<dbReference type="InterPro" id="IPR007484">
    <property type="entry name" value="Peptidase_M28"/>
</dbReference>
<keyword evidence="8" id="KW-0256">Endoplasmic reticulum</keyword>
<dbReference type="InterPro" id="IPR045175">
    <property type="entry name" value="M28_fam"/>
</dbReference>
<keyword evidence="11" id="KW-0482">Metalloprotease</keyword>
<dbReference type="Proteomes" id="UP001152888">
    <property type="component" value="Unassembled WGS sequence"/>
</dbReference>
<dbReference type="FunFam" id="3.40.630.10:FF:000008">
    <property type="entry name" value="Endoplasmic reticulum metallopeptidase 1"/>
    <property type="match status" value="1"/>
</dbReference>
<evidence type="ECO:0000259" key="16">
    <source>
        <dbReference type="Pfam" id="PF04389"/>
    </source>
</evidence>
<dbReference type="EMBL" id="CAKOFQ010006660">
    <property type="protein sequence ID" value="CAH1955286.1"/>
    <property type="molecule type" value="Genomic_DNA"/>
</dbReference>
<evidence type="ECO:0000256" key="9">
    <source>
        <dbReference type="ARBA" id="ARBA00022833"/>
    </source>
</evidence>
<feature type="transmembrane region" description="Helical" evidence="15">
    <location>
        <begin position="36"/>
        <end position="56"/>
    </location>
</feature>
<dbReference type="PANTHER" id="PTHR12147">
    <property type="entry name" value="METALLOPEPTIDASE M28 FAMILY MEMBER"/>
    <property type="match status" value="1"/>
</dbReference>
<keyword evidence="6" id="KW-0479">Metal-binding</keyword>
<keyword evidence="10 15" id="KW-1133">Transmembrane helix</keyword>
<keyword evidence="13" id="KW-0325">Glycoprotein</keyword>
<dbReference type="GO" id="GO:0006508">
    <property type="term" value="P:proteolysis"/>
    <property type="evidence" value="ECO:0007669"/>
    <property type="project" value="UniProtKB-KW"/>
</dbReference>
<sequence length="876" mass="98639">MRKRYDFERRESGEDLSLASNFPTEKSRNSVHSIPIYVGVLLSLYLLLLYVLVIYLNGILPAALSIHDETEKPSAFISSRAIHDLQLLTKMGPRITGGYENEVLAVDYITREINFIIQQAHQNQKIELDVQVVSGAYTLDLLHVDQINAYSNVQNIVVKVHGSNDSENSLLVNAHFDSVPTSPGGSDDGINVVAMLEVLRKLSKTAERPLHNVILLFNGAEETPLQASHGFISKHKWAKGCKVVLNLEACGAGGKMILFQTGPQTPWLMRYYATVPHPYGQAAGEEIFQTGWIPSDTDFRVFRDFGGLVGMDFAFYVNGYRYHTKYDDFENIPPGSYQHVGDNLLHLVKSLSRAPELTYEVPALGKVVFFDFLGLFMVYYTTSIATIINLAAVLTSIAVAAYGITKLGFTKTSSKYVATTFLALMGGWILATIVVFLTALLLDKSGRAMTWYANPWLIFGLYVVPSVPALALPLLFTDYKSMSLSVRCQIQAHMIRMIWTVVLLIGTCLNIRSMYAIFVPVLFNSLGFVIIYVFRLQYSVRKWQWIYLASLLIPTLTLMYQTLITFLMFVPLMGRIGSNRNPEIIIGVMTLLFTLLILSPYVALSNLLRNLKHFLIGIVGVYLFFIAIAYTPLGFMYNGGLKNPAPQRYWIMHTTRSFYNVSGNLDKTDSGFFLLNMDRNSPKAVAPYVDEISKAKPLEDDCQKYILCGLPLSHAKMVQIMEYSTWIPAGQPVIHEPLHFKLDSKYEIEPGTIRYTITISGPDRLGIYLVPFKNVMMTNMTLMDTSVTTMAGYPYSQNRRLYFVLFTYGKDYAPLRITFDLTGAELDSPSADVVVTAKYVHDKKIVKTPQYEKFLSRFPDWADLTAWLGAYSAYVI</sequence>
<dbReference type="Pfam" id="PF22249">
    <property type="entry name" value="ERMP1-TM"/>
    <property type="match status" value="1"/>
</dbReference>
<proteinExistence type="inferred from homology"/>
<dbReference type="InterPro" id="IPR053974">
    <property type="entry name" value="ERMP1_1-A_TM"/>
</dbReference>
<keyword evidence="9" id="KW-0862">Zinc</keyword>
<dbReference type="Gene3D" id="3.40.630.10">
    <property type="entry name" value="Zn peptidases"/>
    <property type="match status" value="1"/>
</dbReference>
<evidence type="ECO:0000256" key="11">
    <source>
        <dbReference type="ARBA" id="ARBA00023049"/>
    </source>
</evidence>
<evidence type="ECO:0000256" key="14">
    <source>
        <dbReference type="ARBA" id="ARBA00078796"/>
    </source>
</evidence>
<evidence type="ECO:0000313" key="19">
    <source>
        <dbReference type="EMBL" id="CAH1955286.1"/>
    </source>
</evidence>
<evidence type="ECO:0000256" key="8">
    <source>
        <dbReference type="ARBA" id="ARBA00022824"/>
    </source>
</evidence>
<evidence type="ECO:0000256" key="15">
    <source>
        <dbReference type="SAM" id="Phobius"/>
    </source>
</evidence>
<evidence type="ECO:0000256" key="3">
    <source>
        <dbReference type="ARBA" id="ARBA00010918"/>
    </source>
</evidence>
<dbReference type="InterPro" id="IPR048024">
    <property type="entry name" value="Fxna-like_M28_dom"/>
</dbReference>
<feature type="transmembrane region" description="Helical" evidence="15">
    <location>
        <begin position="614"/>
        <end position="637"/>
    </location>
</feature>